<evidence type="ECO:0000313" key="2">
    <source>
        <dbReference type="EMBL" id="KAF2430825.1"/>
    </source>
</evidence>
<dbReference type="GO" id="GO:0005869">
    <property type="term" value="C:dynactin complex"/>
    <property type="evidence" value="ECO:0007669"/>
    <property type="project" value="InterPro"/>
</dbReference>
<dbReference type="AlphaFoldDB" id="A0A9P4NRJ9"/>
<protein>
    <recommendedName>
        <fullName evidence="4">Nuclear distribution protein RO10</fullName>
    </recommendedName>
</protein>
<dbReference type="EMBL" id="MU007036">
    <property type="protein sequence ID" value="KAF2430825.1"/>
    <property type="molecule type" value="Genomic_DNA"/>
</dbReference>
<comment type="caution">
    <text evidence="2">The sequence shown here is derived from an EMBL/GenBank/DDBJ whole genome shotgun (WGS) entry which is preliminary data.</text>
</comment>
<organism evidence="2 3">
    <name type="scientific">Tothia fuscella</name>
    <dbReference type="NCBI Taxonomy" id="1048955"/>
    <lineage>
        <taxon>Eukaryota</taxon>
        <taxon>Fungi</taxon>
        <taxon>Dikarya</taxon>
        <taxon>Ascomycota</taxon>
        <taxon>Pezizomycotina</taxon>
        <taxon>Dothideomycetes</taxon>
        <taxon>Pleosporomycetidae</taxon>
        <taxon>Venturiales</taxon>
        <taxon>Cylindrosympodiaceae</taxon>
        <taxon>Tothia</taxon>
    </lineage>
</organism>
<gene>
    <name evidence="2" type="ORF">EJ08DRAFT_611820</name>
</gene>
<reference evidence="2" key="1">
    <citation type="journal article" date="2020" name="Stud. Mycol.">
        <title>101 Dothideomycetes genomes: a test case for predicting lifestyles and emergence of pathogens.</title>
        <authorList>
            <person name="Haridas S."/>
            <person name="Albert R."/>
            <person name="Binder M."/>
            <person name="Bloem J."/>
            <person name="Labutti K."/>
            <person name="Salamov A."/>
            <person name="Andreopoulos B."/>
            <person name="Baker S."/>
            <person name="Barry K."/>
            <person name="Bills G."/>
            <person name="Bluhm B."/>
            <person name="Cannon C."/>
            <person name="Castanera R."/>
            <person name="Culley D."/>
            <person name="Daum C."/>
            <person name="Ezra D."/>
            <person name="Gonzalez J."/>
            <person name="Henrissat B."/>
            <person name="Kuo A."/>
            <person name="Liang C."/>
            <person name="Lipzen A."/>
            <person name="Lutzoni F."/>
            <person name="Magnuson J."/>
            <person name="Mondo S."/>
            <person name="Nolan M."/>
            <person name="Ohm R."/>
            <person name="Pangilinan J."/>
            <person name="Park H.-J."/>
            <person name="Ramirez L."/>
            <person name="Alfaro M."/>
            <person name="Sun H."/>
            <person name="Tritt A."/>
            <person name="Yoshinaga Y."/>
            <person name="Zwiers L.-H."/>
            <person name="Turgeon B."/>
            <person name="Goodwin S."/>
            <person name="Spatafora J."/>
            <person name="Crous P."/>
            <person name="Grigoriev I."/>
        </authorList>
    </citation>
    <scope>NUCLEOTIDE SEQUENCE</scope>
    <source>
        <strain evidence="2">CBS 130266</strain>
    </source>
</reference>
<feature type="compositionally biased region" description="Pro residues" evidence="1">
    <location>
        <begin position="78"/>
        <end position="87"/>
    </location>
</feature>
<proteinExistence type="predicted"/>
<evidence type="ECO:0000313" key="3">
    <source>
        <dbReference type="Proteomes" id="UP000800235"/>
    </source>
</evidence>
<feature type="region of interest" description="Disordered" evidence="1">
    <location>
        <begin position="73"/>
        <end position="93"/>
    </location>
</feature>
<keyword evidence="3" id="KW-1185">Reference proteome</keyword>
<dbReference type="Proteomes" id="UP000800235">
    <property type="component" value="Unassembled WGS sequence"/>
</dbReference>
<dbReference type="Pfam" id="PF07426">
    <property type="entry name" value="Dynactin_p22"/>
    <property type="match status" value="1"/>
</dbReference>
<evidence type="ECO:0008006" key="4">
    <source>
        <dbReference type="Google" id="ProtNLM"/>
    </source>
</evidence>
<evidence type="ECO:0000256" key="1">
    <source>
        <dbReference type="SAM" id="MobiDB-lite"/>
    </source>
</evidence>
<dbReference type="GO" id="GO:0061640">
    <property type="term" value="P:cytoskeleton-dependent cytokinesis"/>
    <property type="evidence" value="ECO:0007669"/>
    <property type="project" value="InterPro"/>
</dbReference>
<accession>A0A9P4NRJ9</accession>
<name>A0A9P4NRJ9_9PEZI</name>
<dbReference type="InterPro" id="IPR009991">
    <property type="entry name" value="DCTN3"/>
</dbReference>
<sequence>MDLPPEELLVHTLSLLEWRLKRIEFVLNGGTPLSETPAVNVSTRLHKLEQSLQQLASKSDTVSELLKLQAHHPHLFTPNPPNPPQNQTPPELSLPQKTTLILAEASSFSTTSSQLRSLNDTPLPSSHSFATLVSLRPRIHQVRKVQYEQAMEISELRRRSGVAVLRWHEVFVLGAGRCWVDFEGRVRDGEGRVRRVERRVKEEEE</sequence>
<feature type="non-terminal residue" evidence="2">
    <location>
        <position position="205"/>
    </location>
</feature>
<dbReference type="OrthoDB" id="5403729at2759"/>